<protein>
    <submittedName>
        <fullName evidence="2">Uncharacterized protein</fullName>
    </submittedName>
</protein>
<feature type="compositionally biased region" description="Polar residues" evidence="1">
    <location>
        <begin position="1"/>
        <end position="17"/>
    </location>
</feature>
<feature type="region of interest" description="Disordered" evidence="1">
    <location>
        <begin position="1"/>
        <end position="22"/>
    </location>
</feature>
<name>A0ABR2QZM5_9ROSI</name>
<organism evidence="2 3">
    <name type="scientific">Hibiscus sabdariffa</name>
    <name type="common">roselle</name>
    <dbReference type="NCBI Taxonomy" id="183260"/>
    <lineage>
        <taxon>Eukaryota</taxon>
        <taxon>Viridiplantae</taxon>
        <taxon>Streptophyta</taxon>
        <taxon>Embryophyta</taxon>
        <taxon>Tracheophyta</taxon>
        <taxon>Spermatophyta</taxon>
        <taxon>Magnoliopsida</taxon>
        <taxon>eudicotyledons</taxon>
        <taxon>Gunneridae</taxon>
        <taxon>Pentapetalae</taxon>
        <taxon>rosids</taxon>
        <taxon>malvids</taxon>
        <taxon>Malvales</taxon>
        <taxon>Malvaceae</taxon>
        <taxon>Malvoideae</taxon>
        <taxon>Hibiscus</taxon>
    </lineage>
</organism>
<comment type="caution">
    <text evidence="2">The sequence shown here is derived from an EMBL/GenBank/DDBJ whole genome shotgun (WGS) entry which is preliminary data.</text>
</comment>
<dbReference type="EMBL" id="JBBPBN010000029">
    <property type="protein sequence ID" value="KAK9006182.1"/>
    <property type="molecule type" value="Genomic_DNA"/>
</dbReference>
<keyword evidence="3" id="KW-1185">Reference proteome</keyword>
<gene>
    <name evidence="2" type="ORF">V6N11_035227</name>
</gene>
<evidence type="ECO:0000313" key="3">
    <source>
        <dbReference type="Proteomes" id="UP001396334"/>
    </source>
</evidence>
<reference evidence="2 3" key="1">
    <citation type="journal article" date="2024" name="G3 (Bethesda)">
        <title>Genome assembly of Hibiscus sabdariffa L. provides insights into metabolisms of medicinal natural products.</title>
        <authorList>
            <person name="Kim T."/>
        </authorList>
    </citation>
    <scope>NUCLEOTIDE SEQUENCE [LARGE SCALE GENOMIC DNA]</scope>
    <source>
        <strain evidence="2">TK-2024</strain>
        <tissue evidence="2">Old leaves</tissue>
    </source>
</reference>
<accession>A0ABR2QZM5</accession>
<sequence length="170" mass="17765">MGNDTSKQGQISQTESSLEGADMSTLTFGEDDFLGSGCIGNNQTLAANHVSKSGEGQLGMDQMDVNLEKCIEAGLSWAETETKRPEVGVGSTALEPINGVGSKGPVFSDPNGIKVVNVSLGDSDIAMPRAFGDVKDMGLFPNLMEIVVNSANGIVFQVMVAVDWVVSFGC</sequence>
<evidence type="ECO:0000256" key="1">
    <source>
        <dbReference type="SAM" id="MobiDB-lite"/>
    </source>
</evidence>
<dbReference type="Proteomes" id="UP001396334">
    <property type="component" value="Unassembled WGS sequence"/>
</dbReference>
<evidence type="ECO:0000313" key="2">
    <source>
        <dbReference type="EMBL" id="KAK9006182.1"/>
    </source>
</evidence>
<proteinExistence type="predicted"/>